<evidence type="ECO:0000313" key="1">
    <source>
        <dbReference type="EMBL" id="KAK1144288.1"/>
    </source>
</evidence>
<organism evidence="1 2">
    <name type="scientific">Aspergillus melleus</name>
    <dbReference type="NCBI Taxonomy" id="138277"/>
    <lineage>
        <taxon>Eukaryota</taxon>
        <taxon>Fungi</taxon>
        <taxon>Dikarya</taxon>
        <taxon>Ascomycota</taxon>
        <taxon>Pezizomycotina</taxon>
        <taxon>Eurotiomycetes</taxon>
        <taxon>Eurotiomycetidae</taxon>
        <taxon>Eurotiales</taxon>
        <taxon>Aspergillaceae</taxon>
        <taxon>Aspergillus</taxon>
        <taxon>Aspergillus subgen. Circumdati</taxon>
    </lineage>
</organism>
<gene>
    <name evidence="1" type="ORF">N8T08_005701</name>
</gene>
<dbReference type="Proteomes" id="UP001177260">
    <property type="component" value="Unassembled WGS sequence"/>
</dbReference>
<evidence type="ECO:0000313" key="2">
    <source>
        <dbReference type="Proteomes" id="UP001177260"/>
    </source>
</evidence>
<reference evidence="1 2" key="1">
    <citation type="journal article" date="2023" name="ACS Omega">
        <title>Identification of the Neoaspergillic Acid Biosynthesis Gene Cluster by Establishing an In Vitro CRISPR-Ribonucleoprotein Genetic System in Aspergillus melleus.</title>
        <authorList>
            <person name="Yuan B."/>
            <person name="Grau M.F."/>
            <person name="Murata R.M."/>
            <person name="Torok T."/>
            <person name="Venkateswaran K."/>
            <person name="Stajich J.E."/>
            <person name="Wang C.C.C."/>
        </authorList>
    </citation>
    <scope>NUCLEOTIDE SEQUENCE [LARGE SCALE GENOMIC DNA]</scope>
    <source>
        <strain evidence="1 2">IMV 1140</strain>
    </source>
</reference>
<protein>
    <submittedName>
        <fullName evidence="1">Uncharacterized protein</fullName>
    </submittedName>
</protein>
<keyword evidence="2" id="KW-1185">Reference proteome</keyword>
<accession>A0ACC3B1Z0</accession>
<name>A0ACC3B1Z0_9EURO</name>
<dbReference type="EMBL" id="JAOPJF010000032">
    <property type="protein sequence ID" value="KAK1144288.1"/>
    <property type="molecule type" value="Genomic_DNA"/>
</dbReference>
<sequence>MNYVADCVPSDLLPIPPISPETSLPELVDKPIKILMIHGHGSSSSRLFYKYRALQPSTRHEILHALHRDVEFHFPNAPILPAGFEPGMWTWGLGDYRVDRVPRLQESITYLVRYMEEHGPFDGIIGSSAGASVAVFVGSLLEGGVLRGGCEEIKMVTTHPPLKFIISYSGFKMSHVCYRAIYRPKIQTPVMHFIGNLDTYIPGPLTLKLARRCVNHRVVYFHGCHYIPRLGFTTMAAAGFICDCLGGGKGGGSDVDSQSHSYSHSHNQVGDDGEEDGEQQQQEQNDDDGEWEWVEDEKMGDWVAKL</sequence>
<comment type="caution">
    <text evidence="1">The sequence shown here is derived from an EMBL/GenBank/DDBJ whole genome shotgun (WGS) entry which is preliminary data.</text>
</comment>
<proteinExistence type="predicted"/>